<dbReference type="InterPro" id="IPR045063">
    <property type="entry name" value="Dynamin_N"/>
</dbReference>
<evidence type="ECO:0000256" key="6">
    <source>
        <dbReference type="SAM" id="MobiDB-lite"/>
    </source>
</evidence>
<protein>
    <submittedName>
        <fullName evidence="9">Uncharacterized protein</fullName>
    </submittedName>
</protein>
<dbReference type="GO" id="GO:0031623">
    <property type="term" value="P:receptor internalization"/>
    <property type="evidence" value="ECO:0007669"/>
    <property type="project" value="TreeGrafter"/>
</dbReference>
<dbReference type="PANTHER" id="PTHR11566">
    <property type="entry name" value="DYNAMIN"/>
    <property type="match status" value="1"/>
</dbReference>
<dbReference type="GO" id="GO:0098793">
    <property type="term" value="C:presynapse"/>
    <property type="evidence" value="ECO:0007669"/>
    <property type="project" value="GOC"/>
</dbReference>
<comment type="caution">
    <text evidence="9">The sequence shown here is derived from an EMBL/GenBank/DDBJ whole genome shotgun (WGS) entry which is preliminary data.</text>
</comment>
<dbReference type="InterPro" id="IPR030381">
    <property type="entry name" value="G_DYNAMIN_dom"/>
</dbReference>
<dbReference type="PRINTS" id="PR00195">
    <property type="entry name" value="DYNAMIN"/>
</dbReference>
<organism evidence="9 10">
    <name type="scientific">Phoxinus phoxinus</name>
    <name type="common">Eurasian minnow</name>
    <dbReference type="NCBI Taxonomy" id="58324"/>
    <lineage>
        <taxon>Eukaryota</taxon>
        <taxon>Metazoa</taxon>
        <taxon>Chordata</taxon>
        <taxon>Craniata</taxon>
        <taxon>Vertebrata</taxon>
        <taxon>Euteleostomi</taxon>
        <taxon>Actinopterygii</taxon>
        <taxon>Neopterygii</taxon>
        <taxon>Teleostei</taxon>
        <taxon>Ostariophysi</taxon>
        <taxon>Cypriniformes</taxon>
        <taxon>Leuciscidae</taxon>
        <taxon>Phoxininae</taxon>
        <taxon>Phoxinus</taxon>
    </lineage>
</organism>
<evidence type="ECO:0000256" key="4">
    <source>
        <dbReference type="ARBA" id="ARBA00023134"/>
    </source>
</evidence>
<dbReference type="PROSITE" id="PS51388">
    <property type="entry name" value="GED"/>
    <property type="match status" value="1"/>
</dbReference>
<name>A0AAN9DCX7_9TELE</name>
<feature type="domain" description="Dynamin-type G" evidence="8">
    <location>
        <begin position="54"/>
        <end position="325"/>
    </location>
</feature>
<reference evidence="9 10" key="1">
    <citation type="submission" date="2024-02" db="EMBL/GenBank/DDBJ databases">
        <title>Chromosome-level genome assembly of the Eurasian Minnow (Phoxinus phoxinus).</title>
        <authorList>
            <person name="Oriowo T.O."/>
            <person name="Martin S."/>
            <person name="Stange M."/>
            <person name="Chrysostomakis Y."/>
            <person name="Brown T."/>
            <person name="Winkler S."/>
            <person name="Kukowka S."/>
            <person name="Myers E.W."/>
            <person name="Bohne A."/>
        </authorList>
    </citation>
    <scope>NUCLEOTIDE SEQUENCE [LARGE SCALE GENOMIC DNA]</scope>
    <source>
        <strain evidence="9">ZFMK-TIS-60720</strain>
        <tissue evidence="9">Whole Organism</tissue>
    </source>
</reference>
<dbReference type="GO" id="GO:0005886">
    <property type="term" value="C:plasma membrane"/>
    <property type="evidence" value="ECO:0007669"/>
    <property type="project" value="TreeGrafter"/>
</dbReference>
<feature type="compositionally biased region" description="Basic and acidic residues" evidence="6">
    <location>
        <begin position="1"/>
        <end position="11"/>
    </location>
</feature>
<dbReference type="Gene3D" id="3.40.50.300">
    <property type="entry name" value="P-loop containing nucleotide triphosphate hydrolases"/>
    <property type="match status" value="1"/>
</dbReference>
<dbReference type="PANTHER" id="PTHR11566:SF225">
    <property type="entry name" value="INTERFERON-INDUCED GTP-BINDING PROTEIN MX-RELATED"/>
    <property type="match status" value="1"/>
</dbReference>
<keyword evidence="2" id="KW-0963">Cytoplasm</keyword>
<keyword evidence="3 5" id="KW-0547">Nucleotide-binding</keyword>
<dbReference type="SUPFAM" id="SSF52540">
    <property type="entry name" value="P-loop containing nucleoside triphosphate hydrolases"/>
    <property type="match status" value="1"/>
</dbReference>
<evidence type="ECO:0000313" key="9">
    <source>
        <dbReference type="EMBL" id="KAK7172214.1"/>
    </source>
</evidence>
<feature type="region of interest" description="Disordered" evidence="6">
    <location>
        <begin position="1"/>
        <end position="22"/>
    </location>
</feature>
<dbReference type="PROSITE" id="PS51718">
    <property type="entry name" value="G_DYNAMIN_2"/>
    <property type="match status" value="1"/>
</dbReference>
<dbReference type="Pfam" id="PF00350">
    <property type="entry name" value="Dynamin_N"/>
    <property type="match status" value="1"/>
</dbReference>
<dbReference type="Pfam" id="PF02212">
    <property type="entry name" value="GED"/>
    <property type="match status" value="1"/>
</dbReference>
<keyword evidence="4 5" id="KW-0342">GTP-binding</keyword>
<dbReference type="Proteomes" id="UP001364617">
    <property type="component" value="Unassembled WGS sequence"/>
</dbReference>
<evidence type="ECO:0000313" key="10">
    <source>
        <dbReference type="Proteomes" id="UP001364617"/>
    </source>
</evidence>
<dbReference type="PROSITE" id="PS00410">
    <property type="entry name" value="G_DYNAMIN_1"/>
    <property type="match status" value="1"/>
</dbReference>
<dbReference type="GO" id="GO:0008017">
    <property type="term" value="F:microtubule binding"/>
    <property type="evidence" value="ECO:0007669"/>
    <property type="project" value="TreeGrafter"/>
</dbReference>
<dbReference type="InterPro" id="IPR019762">
    <property type="entry name" value="Dynamin_GTPase_CS"/>
</dbReference>
<dbReference type="CDD" id="cd08771">
    <property type="entry name" value="DLP_1"/>
    <property type="match status" value="1"/>
</dbReference>
<dbReference type="FunFam" id="1.20.120.1240:FF:000007">
    <property type="entry name" value="Interferon-induced GTP-binding protein Mx1"/>
    <property type="match status" value="1"/>
</dbReference>
<evidence type="ECO:0000259" key="8">
    <source>
        <dbReference type="PROSITE" id="PS51718"/>
    </source>
</evidence>
<dbReference type="InterPro" id="IPR001401">
    <property type="entry name" value="Dynamin_GTPase"/>
</dbReference>
<dbReference type="SMART" id="SM00053">
    <property type="entry name" value="DYNc"/>
    <property type="match status" value="1"/>
</dbReference>
<evidence type="ECO:0000259" key="7">
    <source>
        <dbReference type="PROSITE" id="PS51388"/>
    </source>
</evidence>
<comment type="subcellular location">
    <subcellularLocation>
        <location evidence="1">Cytoplasm</location>
    </subcellularLocation>
</comment>
<dbReference type="EMBL" id="JAYKXH010000004">
    <property type="protein sequence ID" value="KAK7172214.1"/>
    <property type="molecule type" value="Genomic_DNA"/>
</dbReference>
<dbReference type="GO" id="GO:0016185">
    <property type="term" value="P:synaptic vesicle budding from presynaptic endocytic zone membrane"/>
    <property type="evidence" value="ECO:0007669"/>
    <property type="project" value="TreeGrafter"/>
</dbReference>
<dbReference type="InterPro" id="IPR003130">
    <property type="entry name" value="GED"/>
</dbReference>
<evidence type="ECO:0000256" key="3">
    <source>
        <dbReference type="ARBA" id="ARBA00022741"/>
    </source>
</evidence>
<proteinExistence type="inferred from homology"/>
<dbReference type="GO" id="GO:0005634">
    <property type="term" value="C:nucleus"/>
    <property type="evidence" value="ECO:0007669"/>
    <property type="project" value="TreeGrafter"/>
</dbReference>
<evidence type="ECO:0000256" key="1">
    <source>
        <dbReference type="ARBA" id="ARBA00004496"/>
    </source>
</evidence>
<evidence type="ECO:0000256" key="5">
    <source>
        <dbReference type="RuleBase" id="RU003932"/>
    </source>
</evidence>
<sequence>MNHPGKSKDYVSQDEGSSFSDPQTHGAFHSHFIESVQPLIELIDSLRMIALDKEIDLPSIAVVGDQSSGKSSVLEALSGVPLPRGSGIVTRCPLELKLRKLKKGPWTGTITYRDYNETFHDALMVDNLVREAQNKLAGNTVGICDELISLEISSTDVCDLTLIDLPGITRVPVHGQPDDIGDQIKNLILKYIAKSETIILAVVPCNVDIATTEALRMAQDTDPDGHRTLAILTKPDLIDRGAETDVLNIVHGKVIPLSKGFIIVRCRGQSDINNKIPLSKAMEMEMSFFKNHRYFSSLLNGKASTRCLADNLTKELVDHIKKSLPYLTEQIQTKLLNVQRELKNYEQGPPVKEELMGPFLSDIIMEFTDQIYEMSRTGHLRDKNVHALLRPVFKKWDIYLRGTEVSFTARVNEMIDKYNEMHRGRELLTFSDFCEFECVIKDHVAALQEPAMKTLKHVREIVQNVFREICYLSFDQYPLLRYTVSKMINDIESKQEAKVEKRIKEFIDMEKLVFTQDKVLQQKLDDSDITQKNGMDSSDENFYDDDDTIFNSKGCALLDSRNLVPDKLVLYYEIIYQRLTDYVPMLIILFMLKDAAKTLRHQMLELRNGADVVQLLNEDSERGRRRADLKKRLERLTQAQELISNRL</sequence>
<dbReference type="GO" id="GO:0005737">
    <property type="term" value="C:cytoplasm"/>
    <property type="evidence" value="ECO:0007669"/>
    <property type="project" value="UniProtKB-SubCell"/>
</dbReference>
<keyword evidence="10" id="KW-1185">Reference proteome</keyword>
<dbReference type="GO" id="GO:0005525">
    <property type="term" value="F:GTP binding"/>
    <property type="evidence" value="ECO:0007669"/>
    <property type="project" value="UniProtKB-KW"/>
</dbReference>
<evidence type="ECO:0000256" key="2">
    <source>
        <dbReference type="ARBA" id="ARBA00022490"/>
    </source>
</evidence>
<dbReference type="InterPro" id="IPR027417">
    <property type="entry name" value="P-loop_NTPase"/>
</dbReference>
<dbReference type="SMART" id="SM00302">
    <property type="entry name" value="GED"/>
    <property type="match status" value="1"/>
</dbReference>
<dbReference type="GO" id="GO:0003924">
    <property type="term" value="F:GTPase activity"/>
    <property type="evidence" value="ECO:0007669"/>
    <property type="project" value="InterPro"/>
</dbReference>
<accession>A0AAN9DCX7</accession>
<gene>
    <name evidence="9" type="ORF">R3I93_004504</name>
</gene>
<dbReference type="InterPro" id="IPR020850">
    <property type="entry name" value="GED_dom"/>
</dbReference>
<dbReference type="InterPro" id="IPR000375">
    <property type="entry name" value="Dynamin_stalk"/>
</dbReference>
<dbReference type="Gene3D" id="1.20.120.1240">
    <property type="entry name" value="Dynamin, middle domain"/>
    <property type="match status" value="1"/>
</dbReference>
<dbReference type="FunFam" id="3.40.50.300:FF:000621">
    <property type="entry name" value="Interferon-induced GTP-binding protein Mx1"/>
    <property type="match status" value="1"/>
</dbReference>
<dbReference type="Pfam" id="PF01031">
    <property type="entry name" value="Dynamin_M"/>
    <property type="match status" value="1"/>
</dbReference>
<dbReference type="AlphaFoldDB" id="A0AAN9DCX7"/>
<dbReference type="InterPro" id="IPR022812">
    <property type="entry name" value="Dynamin"/>
</dbReference>
<dbReference type="GO" id="GO:0051607">
    <property type="term" value="P:defense response to virus"/>
    <property type="evidence" value="ECO:0007669"/>
    <property type="project" value="TreeGrafter"/>
</dbReference>
<comment type="similarity">
    <text evidence="5">Belongs to the TRAFAC class dynamin-like GTPase superfamily. Dynamin/Fzo/YdjA family.</text>
</comment>
<feature type="domain" description="GED" evidence="7">
    <location>
        <begin position="561"/>
        <end position="647"/>
    </location>
</feature>
<dbReference type="GO" id="GO:0005874">
    <property type="term" value="C:microtubule"/>
    <property type="evidence" value="ECO:0007669"/>
    <property type="project" value="TreeGrafter"/>
</dbReference>